<accession>A0AB34PKG0</accession>
<dbReference type="Proteomes" id="UP000030161">
    <property type="component" value="Unassembled WGS sequence"/>
</dbReference>
<evidence type="ECO:0000313" key="1">
    <source>
        <dbReference type="EMBL" id="KGR04322.1"/>
    </source>
</evidence>
<protein>
    <submittedName>
        <fullName evidence="1">Uncharacterized protein</fullName>
    </submittedName>
</protein>
<comment type="caution">
    <text evidence="1">The sequence shown here is derived from an EMBL/GenBank/DDBJ whole genome shotgun (WGS) entry which is preliminary data.</text>
</comment>
<sequence length="46" mass="5067">MTKLTTTFAIAPMDSTNQVPMLALVLHLNSIVQTRVISQISLINLK</sequence>
<dbReference type="AlphaFoldDB" id="A0AB34PKG0"/>
<gene>
    <name evidence="1" type="ORF">MG3_05447</name>
</gene>
<dbReference type="EMBL" id="AJIX01000042">
    <property type="protein sequence ID" value="KGR04322.1"/>
    <property type="molecule type" value="Genomic_DNA"/>
</dbReference>
<evidence type="ECO:0000313" key="2">
    <source>
        <dbReference type="Proteomes" id="UP000030161"/>
    </source>
</evidence>
<name>A0AB34PKG0_CANAX</name>
<reference evidence="1 2" key="1">
    <citation type="submission" date="2013-12" db="EMBL/GenBank/DDBJ databases">
        <title>The Genome Sequence of Candida albicans P78048.</title>
        <authorList>
            <consortium name="The Broad Institute Genome Sequencing Platform"/>
            <consortium name="The Broad Institute Genome Sequencing Center for Infectious Disease"/>
            <person name="Cuomo C."/>
            <person name="Bennett R."/>
            <person name="Hirakawa M."/>
            <person name="Noverr M."/>
            <person name="Mitchell A."/>
            <person name="Young S.K."/>
            <person name="Zeng Q."/>
            <person name="Gargeya S."/>
            <person name="Fitzgerald M."/>
            <person name="Abouelleil A."/>
            <person name="Alvarado L."/>
            <person name="Berlin A.M."/>
            <person name="Chapman S.B."/>
            <person name="Dewar J."/>
            <person name="Goldberg J."/>
            <person name="Griggs A."/>
            <person name="Gujja S."/>
            <person name="Hansen M."/>
            <person name="Howarth C."/>
            <person name="Imamovic A."/>
            <person name="Larimer J."/>
            <person name="McCowan C."/>
            <person name="Murphy C."/>
            <person name="Pearson M."/>
            <person name="Priest M."/>
            <person name="Roberts A."/>
            <person name="Saif S."/>
            <person name="Shea T."/>
            <person name="Sykes S."/>
            <person name="Wortman J."/>
            <person name="Nusbaum C."/>
            <person name="Birren B."/>
        </authorList>
    </citation>
    <scope>NUCLEOTIDE SEQUENCE [LARGE SCALE GENOMIC DNA]</scope>
    <source>
        <strain evidence="1 2">P78048</strain>
    </source>
</reference>
<proteinExistence type="predicted"/>
<organism evidence="1 2">
    <name type="scientific">Candida albicans P78048</name>
    <dbReference type="NCBI Taxonomy" id="1094989"/>
    <lineage>
        <taxon>Eukaryota</taxon>
        <taxon>Fungi</taxon>
        <taxon>Dikarya</taxon>
        <taxon>Ascomycota</taxon>
        <taxon>Saccharomycotina</taxon>
        <taxon>Pichiomycetes</taxon>
        <taxon>Debaryomycetaceae</taxon>
        <taxon>Candida/Lodderomyces clade</taxon>
        <taxon>Candida</taxon>
    </lineage>
</organism>